<evidence type="ECO:0000256" key="2">
    <source>
        <dbReference type="ARBA" id="ARBA00023125"/>
    </source>
</evidence>
<dbReference type="Gene3D" id="1.20.120.530">
    <property type="entry name" value="GntR ligand-binding domain-like"/>
    <property type="match status" value="1"/>
</dbReference>
<evidence type="ECO:0000256" key="3">
    <source>
        <dbReference type="ARBA" id="ARBA00023163"/>
    </source>
</evidence>
<reference evidence="5 6" key="1">
    <citation type="submission" date="2019-01" db="EMBL/GenBank/DDBJ databases">
        <title>Chengkuizengella sp. nov., isolated from deep-sea sediment of East Pacific Ocean.</title>
        <authorList>
            <person name="Yang J."/>
            <person name="Lai Q."/>
            <person name="Shao Z."/>
        </authorList>
    </citation>
    <scope>NUCLEOTIDE SEQUENCE [LARGE SCALE GENOMIC DNA]</scope>
    <source>
        <strain evidence="5 6">YPA3-1-1</strain>
    </source>
</reference>
<dbReference type="GO" id="GO:0003700">
    <property type="term" value="F:DNA-binding transcription factor activity"/>
    <property type="evidence" value="ECO:0007669"/>
    <property type="project" value="InterPro"/>
</dbReference>
<evidence type="ECO:0000259" key="4">
    <source>
        <dbReference type="PROSITE" id="PS50949"/>
    </source>
</evidence>
<dbReference type="SUPFAM" id="SSF48008">
    <property type="entry name" value="GntR ligand-binding domain-like"/>
    <property type="match status" value="1"/>
</dbReference>
<gene>
    <name evidence="5" type="ORF">ERL59_16940</name>
</gene>
<dbReference type="Pfam" id="PF00392">
    <property type="entry name" value="GntR"/>
    <property type="match status" value="1"/>
</dbReference>
<dbReference type="InterPro" id="IPR036388">
    <property type="entry name" value="WH-like_DNA-bd_sf"/>
</dbReference>
<name>A0A6N9Q768_9BACL</name>
<dbReference type="InterPro" id="IPR036390">
    <property type="entry name" value="WH_DNA-bd_sf"/>
</dbReference>
<proteinExistence type="predicted"/>
<dbReference type="SMART" id="SM00895">
    <property type="entry name" value="FCD"/>
    <property type="match status" value="1"/>
</dbReference>
<dbReference type="PROSITE" id="PS50949">
    <property type="entry name" value="HTH_GNTR"/>
    <property type="match status" value="1"/>
</dbReference>
<evidence type="ECO:0000313" key="5">
    <source>
        <dbReference type="EMBL" id="NBI30639.1"/>
    </source>
</evidence>
<protein>
    <submittedName>
        <fullName evidence="5">GntR family transcriptional regulator</fullName>
    </submittedName>
</protein>
<evidence type="ECO:0000256" key="1">
    <source>
        <dbReference type="ARBA" id="ARBA00023015"/>
    </source>
</evidence>
<dbReference type="SUPFAM" id="SSF46785">
    <property type="entry name" value="Winged helix' DNA-binding domain"/>
    <property type="match status" value="1"/>
</dbReference>
<dbReference type="GO" id="GO:0003677">
    <property type="term" value="F:DNA binding"/>
    <property type="evidence" value="ECO:0007669"/>
    <property type="project" value="UniProtKB-KW"/>
</dbReference>
<keyword evidence="2" id="KW-0238">DNA-binding</keyword>
<dbReference type="EMBL" id="SIJB01000035">
    <property type="protein sequence ID" value="NBI30639.1"/>
    <property type="molecule type" value="Genomic_DNA"/>
</dbReference>
<dbReference type="Gene3D" id="1.10.10.10">
    <property type="entry name" value="Winged helix-like DNA-binding domain superfamily/Winged helix DNA-binding domain"/>
    <property type="match status" value="1"/>
</dbReference>
<dbReference type="InterPro" id="IPR008920">
    <property type="entry name" value="TF_FadR/GntR_C"/>
</dbReference>
<keyword evidence="1" id="KW-0805">Transcription regulation</keyword>
<dbReference type="PANTHER" id="PTHR43537">
    <property type="entry name" value="TRANSCRIPTIONAL REGULATOR, GNTR FAMILY"/>
    <property type="match status" value="1"/>
</dbReference>
<evidence type="ECO:0000313" key="6">
    <source>
        <dbReference type="Proteomes" id="UP000448943"/>
    </source>
</evidence>
<dbReference type="Pfam" id="PF07729">
    <property type="entry name" value="FCD"/>
    <property type="match status" value="1"/>
</dbReference>
<dbReference type="InterPro" id="IPR011711">
    <property type="entry name" value="GntR_C"/>
</dbReference>
<dbReference type="AlphaFoldDB" id="A0A6N9Q768"/>
<accession>A0A6N9Q768</accession>
<dbReference type="RefSeq" id="WP_160647452.1">
    <property type="nucleotide sequence ID" value="NZ_SIJB01000035.1"/>
</dbReference>
<feature type="domain" description="HTH gntR-type" evidence="4">
    <location>
        <begin position="13"/>
        <end position="80"/>
    </location>
</feature>
<dbReference type="SMART" id="SM00345">
    <property type="entry name" value="HTH_GNTR"/>
    <property type="match status" value="1"/>
</dbReference>
<dbReference type="OrthoDB" id="9781630at2"/>
<organism evidence="5 6">
    <name type="scientific">Chengkuizengella marina</name>
    <dbReference type="NCBI Taxonomy" id="2507566"/>
    <lineage>
        <taxon>Bacteria</taxon>
        <taxon>Bacillati</taxon>
        <taxon>Bacillota</taxon>
        <taxon>Bacilli</taxon>
        <taxon>Bacillales</taxon>
        <taxon>Paenibacillaceae</taxon>
        <taxon>Chengkuizengella</taxon>
    </lineage>
</organism>
<dbReference type="CDD" id="cd07377">
    <property type="entry name" value="WHTH_GntR"/>
    <property type="match status" value="1"/>
</dbReference>
<dbReference type="Proteomes" id="UP000448943">
    <property type="component" value="Unassembled WGS sequence"/>
</dbReference>
<keyword evidence="3" id="KW-0804">Transcription</keyword>
<keyword evidence="6" id="KW-1185">Reference proteome</keyword>
<comment type="caution">
    <text evidence="5">The sequence shown here is derived from an EMBL/GenBank/DDBJ whole genome shotgun (WGS) entry which is preliminary data.</text>
</comment>
<dbReference type="PRINTS" id="PR00035">
    <property type="entry name" value="HTHGNTR"/>
</dbReference>
<dbReference type="PANTHER" id="PTHR43537:SF24">
    <property type="entry name" value="GLUCONATE OPERON TRANSCRIPTIONAL REPRESSOR"/>
    <property type="match status" value="1"/>
</dbReference>
<sequence length="228" mass="26410">MPIPKNFASPSRITAKERALNQIQRWIIEGTLEPGEKIYDAEISEALGISRTPVREALLLLETQGLIEMHPGKETKVTTITKEDVKKIYPPLATLHALAAEEVAETISVEKIEQLKDINHQFELAIQLKEPYKAMETDEQFHNFIIELADNSYITHFCSILDLHVRRLKYLFLTHEFLSQEDSIHEHKLIIDAFLKRDKEKAASIMKQNWIGPLENVYQLMELQEHEE</sequence>
<dbReference type="InterPro" id="IPR000524">
    <property type="entry name" value="Tscrpt_reg_HTH_GntR"/>
</dbReference>